<keyword evidence="1" id="KW-0732">Signal</keyword>
<dbReference type="Gene3D" id="2.60.120.260">
    <property type="entry name" value="Galactose-binding domain-like"/>
    <property type="match status" value="1"/>
</dbReference>
<gene>
    <name evidence="3" type="ORF">SAMN02745166_01377</name>
</gene>
<dbReference type="InterPro" id="IPR008979">
    <property type="entry name" value="Galactose-bd-like_sf"/>
</dbReference>
<dbReference type="SUPFAM" id="SSF51126">
    <property type="entry name" value="Pectin lyase-like"/>
    <property type="match status" value="1"/>
</dbReference>
<protein>
    <submittedName>
        <fullName evidence="3">Carbohydrate binding domain-containing protein</fullName>
    </submittedName>
</protein>
<dbReference type="InterPro" id="IPR006626">
    <property type="entry name" value="PbH1"/>
</dbReference>
<dbReference type="EMBL" id="FUYE01000004">
    <property type="protein sequence ID" value="SKA88176.1"/>
    <property type="molecule type" value="Genomic_DNA"/>
</dbReference>
<feature type="chain" id="PRO_5012211033" evidence="1">
    <location>
        <begin position="19"/>
        <end position="836"/>
    </location>
</feature>
<evidence type="ECO:0000256" key="1">
    <source>
        <dbReference type="SAM" id="SignalP"/>
    </source>
</evidence>
<feature type="domain" description="Right handed beta helix" evidence="2">
    <location>
        <begin position="312"/>
        <end position="502"/>
    </location>
</feature>
<dbReference type="PANTHER" id="PTHR36453">
    <property type="entry name" value="SECRETED PROTEIN-RELATED"/>
    <property type="match status" value="1"/>
</dbReference>
<proteinExistence type="predicted"/>
<sequence>MLRLLFPLLFLGSSLSWALEVRVSETLTPAQALHQVREARKAGDASPATIVFPTGWTVLTQPLLLEAGDSNLTVIGNDSTLTGAPEVSGWEKHAGEILKADVAKLLPKDFLPRQLLFQGERQILARYPNFDAKDPLYGGWAFVDEFGPTGAPDGHLWKRTLYVKPQDVRKWAHPEEVEIDIFAQYGWWNFVEPILSLDADSRLLTLKKDCSYDLHPHNRYHFQNALEELDAPGEWFYDKRTGLLYFWPPTTTTSDIRLPVLESFFKIKGANNIAIRGLTMTGCYGSAITFERAEDCRVEKCVITQVGAFHGSGVGVSDGKNVRICHCEISYTGSNGISLSGGDRKALTGPGHVAEDCHIHHMGVFNKNACGVSLYGVDNTVRHCHIHDGPRMGVQMSGNNLIVEYNHLHHLCLETQDGGAIYTGGRDWISSRGSKWRYNLIHDVVGCGQEAGGLKHPWFTFGLYPDDNSGGLDIIGNIVFRVAHTPIHMHNSRDCLVENNIFALGGKFQFDLHGWTQQQRFYSSHIGTMIKGYESVQGQSAWKDMRGMDLHPKDAIRADGTMMSGNVVRRNIMFSDAPGIKYGDLRNVSTEWNVIDQNLAWANGHPITTGINKVGPDKPDAPIYSEDFDSAAADKTPKGWGFNHRPNPQVQLVAAEGALRVDCALSDDPKNPKSVFHGPDIPIKPGAAYRIRLRVKSTEPTAKLSLALASFKNGEGYWQSTSNSVTASSEWQEVEGTGRMPRENEAAWKPWMTYFWLRIDVHEPKGQVFIDDVRITECEPLDEWTSWQAEGWDKHSLVADPLFVDWTQDDFRLKPESPAFKLGFKAIPVEKIGVRK</sequence>
<evidence type="ECO:0000313" key="4">
    <source>
        <dbReference type="Proteomes" id="UP000190774"/>
    </source>
</evidence>
<feature type="signal peptide" evidence="1">
    <location>
        <begin position="1"/>
        <end position="18"/>
    </location>
</feature>
<dbReference type="SUPFAM" id="SSF49785">
    <property type="entry name" value="Galactose-binding domain-like"/>
    <property type="match status" value="1"/>
</dbReference>
<keyword evidence="4" id="KW-1185">Reference proteome</keyword>
<dbReference type="AlphaFoldDB" id="A0A1T4XF37"/>
<dbReference type="STRING" id="48467.SAMN02745166_01377"/>
<dbReference type="PANTHER" id="PTHR36453:SF1">
    <property type="entry name" value="RIGHT HANDED BETA HELIX DOMAIN-CONTAINING PROTEIN"/>
    <property type="match status" value="1"/>
</dbReference>
<accession>A0A1T4XF37</accession>
<name>A0A1T4XF37_9BACT</name>
<dbReference type="Proteomes" id="UP000190774">
    <property type="component" value="Unassembled WGS sequence"/>
</dbReference>
<dbReference type="SMART" id="SM00710">
    <property type="entry name" value="PbH1"/>
    <property type="match status" value="5"/>
</dbReference>
<dbReference type="RefSeq" id="WP_176159265.1">
    <property type="nucleotide sequence ID" value="NZ_FUYE01000004.1"/>
</dbReference>
<dbReference type="Gene3D" id="2.160.20.10">
    <property type="entry name" value="Single-stranded right-handed beta-helix, Pectin lyase-like"/>
    <property type="match status" value="1"/>
</dbReference>
<evidence type="ECO:0000313" key="3">
    <source>
        <dbReference type="EMBL" id="SKA88176.1"/>
    </source>
</evidence>
<organism evidence="3 4">
    <name type="scientific">Prosthecobacter debontii</name>
    <dbReference type="NCBI Taxonomy" id="48467"/>
    <lineage>
        <taxon>Bacteria</taxon>
        <taxon>Pseudomonadati</taxon>
        <taxon>Verrucomicrobiota</taxon>
        <taxon>Verrucomicrobiia</taxon>
        <taxon>Verrucomicrobiales</taxon>
        <taxon>Verrucomicrobiaceae</taxon>
        <taxon>Prosthecobacter</taxon>
    </lineage>
</organism>
<dbReference type="InterPro" id="IPR011050">
    <property type="entry name" value="Pectin_lyase_fold/virulence"/>
</dbReference>
<dbReference type="InterPro" id="IPR012334">
    <property type="entry name" value="Pectin_lyas_fold"/>
</dbReference>
<dbReference type="InterPro" id="IPR039448">
    <property type="entry name" value="Beta_helix"/>
</dbReference>
<dbReference type="Pfam" id="PF13229">
    <property type="entry name" value="Beta_helix"/>
    <property type="match status" value="1"/>
</dbReference>
<reference evidence="4" key="1">
    <citation type="submission" date="2017-02" db="EMBL/GenBank/DDBJ databases">
        <authorList>
            <person name="Varghese N."/>
            <person name="Submissions S."/>
        </authorList>
    </citation>
    <scope>NUCLEOTIDE SEQUENCE [LARGE SCALE GENOMIC DNA]</scope>
    <source>
        <strain evidence="4">ATCC 700200</strain>
    </source>
</reference>
<evidence type="ECO:0000259" key="2">
    <source>
        <dbReference type="Pfam" id="PF13229"/>
    </source>
</evidence>